<gene>
    <name evidence="1" type="ORF">LAKADJCE_00469</name>
</gene>
<name>A0A811T7H4_9EURY</name>
<dbReference type="EMBL" id="CAJHIR010000023">
    <property type="protein sequence ID" value="CAD6493224.1"/>
    <property type="molecule type" value="Genomic_DNA"/>
</dbReference>
<evidence type="ECO:0000313" key="1">
    <source>
        <dbReference type="EMBL" id="CAD6493224.1"/>
    </source>
</evidence>
<organism evidence="1 2">
    <name type="scientific">Candidatus Argoarchaeum ethanivorans</name>
    <dbReference type="NCBI Taxonomy" id="2608793"/>
    <lineage>
        <taxon>Archaea</taxon>
        <taxon>Methanobacteriati</taxon>
        <taxon>Methanobacteriota</taxon>
        <taxon>Stenosarchaea group</taxon>
        <taxon>Methanomicrobia</taxon>
        <taxon>Methanosarcinales</taxon>
        <taxon>Methanosarcinales incertae sedis</taxon>
        <taxon>GOM Arc I cluster</taxon>
        <taxon>Candidatus Argoarchaeum</taxon>
    </lineage>
</organism>
<protein>
    <submittedName>
        <fullName evidence="1">Uncharacterized protein</fullName>
    </submittedName>
</protein>
<comment type="caution">
    <text evidence="1">The sequence shown here is derived from an EMBL/GenBank/DDBJ whole genome shotgun (WGS) entry which is preliminary data.</text>
</comment>
<evidence type="ECO:0000313" key="2">
    <source>
        <dbReference type="Proteomes" id="UP000612009"/>
    </source>
</evidence>
<dbReference type="AlphaFoldDB" id="A0A811T7H4"/>
<accession>A0A811T7H4</accession>
<sequence length="92" mass="10512">MKAMNYTAKVLPDGCISLPYEIKEAMGLAVNSVVKVTLKRDVRKENAMKAFGIWSERSEIKGGIEYVEDIRSGWDKRWGQAWMLRGISYKVI</sequence>
<dbReference type="Proteomes" id="UP000612009">
    <property type="component" value="Unassembled WGS sequence"/>
</dbReference>
<reference evidence="1" key="1">
    <citation type="submission" date="2020-10" db="EMBL/GenBank/DDBJ databases">
        <authorList>
            <person name="Hahn C.J."/>
            <person name="Laso-Perez R."/>
            <person name="Vulcano F."/>
            <person name="Vaziourakis K.-M."/>
            <person name="Stokke R."/>
            <person name="Steen I.H."/>
            <person name="Teske A."/>
            <person name="Boetius A."/>
            <person name="Liebeke M."/>
            <person name="Amann R."/>
            <person name="Knittel K."/>
        </authorList>
    </citation>
    <scope>NUCLEOTIDE SEQUENCE</scope>
    <source>
        <strain evidence="1">Gfbio:e3339647-f889-4370-9287-4fb5cb688e4c:AG392J18_GoMArc1</strain>
    </source>
</reference>
<proteinExistence type="predicted"/>